<name>A0A6G6J3B9_PSENT</name>
<dbReference type="RefSeq" id="WP_128082581.1">
    <property type="nucleotide sequence ID" value="NZ_CP049140.1"/>
</dbReference>
<reference evidence="1 2" key="1">
    <citation type="submission" date="2020-02" db="EMBL/GenBank/DDBJ databases">
        <title>Integrative conjugative elements (ICEs) and plasmids drive adaptation of Pseudomonas nitroreducens strain HBP1 to wastewater environment.</title>
        <authorList>
            <person name="Sentchilo V."/>
            <person name="Carraro N."/>
            <person name="Bertelli C."/>
            <person name="van der Meer J.R."/>
        </authorList>
    </citation>
    <scope>NUCLEOTIDE SEQUENCE [LARGE SCALE GENOMIC DNA]</scope>
    <source>
        <strain evidence="1 2">HBP1</strain>
    </source>
</reference>
<dbReference type="EMBL" id="CP049140">
    <property type="protein sequence ID" value="QIE89848.1"/>
    <property type="molecule type" value="Genomic_DNA"/>
</dbReference>
<dbReference type="KEGG" id="pnt:G5B91_27735"/>
<evidence type="ECO:0000313" key="1">
    <source>
        <dbReference type="EMBL" id="QIE89848.1"/>
    </source>
</evidence>
<sequence length="287" mass="33973">MTNALELISRTFGSEAKVSRLETWIWYTLERYGSIMFETYIQSSQKSKETINYALSRSHHLTGTLTNEANQGLLPEKYFNWLNEGKRQEAWIYPRLLNITGRNIMTNPINVTGRDLQIALVDLWLVNIEEKHKILRQLEFQWNLHKKGDSLFKWFKDDPEKCNLAWEWITSNVKEYIHPLERFEDIESLLTYFDAAPFSNEHKKYYIEKIKARWRQNKHRNNLKGKSQYNFIISDKSITKLDKLVEKYGGSRAKILEILIEIESEKNDHIPEKLKLSALLSNTEDAN</sequence>
<organism evidence="1 2">
    <name type="scientific">Pseudomonas nitroreducens</name>
    <dbReference type="NCBI Taxonomy" id="46680"/>
    <lineage>
        <taxon>Bacteria</taxon>
        <taxon>Pseudomonadati</taxon>
        <taxon>Pseudomonadota</taxon>
        <taxon>Gammaproteobacteria</taxon>
        <taxon>Pseudomonadales</taxon>
        <taxon>Pseudomonadaceae</taxon>
        <taxon>Pseudomonas</taxon>
    </lineage>
</organism>
<accession>A0A6G6J3B9</accession>
<dbReference type="Proteomes" id="UP000501063">
    <property type="component" value="Chromosome"/>
</dbReference>
<evidence type="ECO:0000313" key="2">
    <source>
        <dbReference type="Proteomes" id="UP000501063"/>
    </source>
</evidence>
<gene>
    <name evidence="1" type="ORF">G5B91_27735</name>
</gene>
<dbReference type="AlphaFoldDB" id="A0A6G6J3B9"/>
<protein>
    <submittedName>
        <fullName evidence="1">Uncharacterized protein</fullName>
    </submittedName>
</protein>
<proteinExistence type="predicted"/>